<keyword evidence="3" id="KW-0812">Transmembrane</keyword>
<evidence type="ECO:0000313" key="8">
    <source>
        <dbReference type="EMBL" id="KAK5995436.1"/>
    </source>
</evidence>
<evidence type="ECO:0000256" key="6">
    <source>
        <dbReference type="RuleBase" id="RU363053"/>
    </source>
</evidence>
<evidence type="ECO:0000256" key="4">
    <source>
        <dbReference type="ARBA" id="ARBA00022989"/>
    </source>
</evidence>
<feature type="region of interest" description="Disordered" evidence="7">
    <location>
        <begin position="19"/>
        <end position="59"/>
    </location>
</feature>
<feature type="compositionally biased region" description="Low complexity" evidence="7">
    <location>
        <begin position="28"/>
        <end position="59"/>
    </location>
</feature>
<comment type="caution">
    <text evidence="8">The sequence shown here is derived from an EMBL/GenBank/DDBJ whole genome shotgun (WGS) entry which is preliminary data.</text>
</comment>
<comment type="similarity">
    <text evidence="2 6">Belongs to the peroxisomal membrane protein PXMP2/4 family.</text>
</comment>
<dbReference type="Proteomes" id="UP001338125">
    <property type="component" value="Unassembled WGS sequence"/>
</dbReference>
<organism evidence="8 9">
    <name type="scientific">Cladobotryum mycophilum</name>
    <dbReference type="NCBI Taxonomy" id="491253"/>
    <lineage>
        <taxon>Eukaryota</taxon>
        <taxon>Fungi</taxon>
        <taxon>Dikarya</taxon>
        <taxon>Ascomycota</taxon>
        <taxon>Pezizomycotina</taxon>
        <taxon>Sordariomycetes</taxon>
        <taxon>Hypocreomycetidae</taxon>
        <taxon>Hypocreales</taxon>
        <taxon>Hypocreaceae</taxon>
        <taxon>Cladobotryum</taxon>
    </lineage>
</organism>
<keyword evidence="5" id="KW-0472">Membrane</keyword>
<sequence length="273" mass="29998">MSLSPFRTVFRRQFQNLLRQRPQHRAQSASSTSPTSTSTSTSASPKSTQNAAQSTAAATGTQTSFWKRLGPITKAGEAYGRSQRKRPYLTQVVSALIIYGAADVSAQSMDNKDYDSMRTGRSFLIGALAAIPSFRWFIWLSTNFNYSSRILSMGTKVVVNQIAFAPLFNTYFFSAHALLSGQGIEAAVQRVKDTLVTSWINSCKLWPAVTVVSFTFVPMEYRSVFTGLIAIGWQTYLSYLNSRVEIKEAKTESVRAELVASVQAASGTMAMAS</sequence>
<evidence type="ECO:0000256" key="2">
    <source>
        <dbReference type="ARBA" id="ARBA00006824"/>
    </source>
</evidence>
<evidence type="ECO:0000313" key="9">
    <source>
        <dbReference type="Proteomes" id="UP001338125"/>
    </source>
</evidence>
<dbReference type="Pfam" id="PF04117">
    <property type="entry name" value="Mpv17_PMP22"/>
    <property type="match status" value="1"/>
</dbReference>
<dbReference type="EMBL" id="JAVFKD010000004">
    <property type="protein sequence ID" value="KAK5995436.1"/>
    <property type="molecule type" value="Genomic_DNA"/>
</dbReference>
<evidence type="ECO:0000256" key="7">
    <source>
        <dbReference type="SAM" id="MobiDB-lite"/>
    </source>
</evidence>
<name>A0ABR0SUL8_9HYPO</name>
<gene>
    <name evidence="8" type="ORF">PT974_03842</name>
</gene>
<evidence type="ECO:0000256" key="1">
    <source>
        <dbReference type="ARBA" id="ARBA00004141"/>
    </source>
</evidence>
<dbReference type="PANTHER" id="PTHR11266">
    <property type="entry name" value="PEROXISOMAL MEMBRANE PROTEIN 2, PXMP2 MPV17"/>
    <property type="match status" value="1"/>
</dbReference>
<keyword evidence="9" id="KW-1185">Reference proteome</keyword>
<dbReference type="InterPro" id="IPR007248">
    <property type="entry name" value="Mpv17_PMP22"/>
</dbReference>
<dbReference type="PANTHER" id="PTHR11266:SF113">
    <property type="entry name" value="MEMBRANE PROTEIN, MPV17_PMP22 FAMILY, PUTATIVE (AFU_ORTHOLOGUE AFUA_1G13840)-RELATED"/>
    <property type="match status" value="1"/>
</dbReference>
<comment type="subcellular location">
    <subcellularLocation>
        <location evidence="1">Membrane</location>
        <topology evidence="1">Multi-pass membrane protein</topology>
    </subcellularLocation>
</comment>
<reference evidence="8 9" key="1">
    <citation type="submission" date="2024-01" db="EMBL/GenBank/DDBJ databases">
        <title>Complete genome of Cladobotryum mycophilum ATHUM6906.</title>
        <authorList>
            <person name="Christinaki A.C."/>
            <person name="Myridakis A.I."/>
            <person name="Kouvelis V.N."/>
        </authorList>
    </citation>
    <scope>NUCLEOTIDE SEQUENCE [LARGE SCALE GENOMIC DNA]</scope>
    <source>
        <strain evidence="8 9">ATHUM6906</strain>
    </source>
</reference>
<evidence type="ECO:0000256" key="5">
    <source>
        <dbReference type="ARBA" id="ARBA00023136"/>
    </source>
</evidence>
<evidence type="ECO:0000256" key="3">
    <source>
        <dbReference type="ARBA" id="ARBA00022692"/>
    </source>
</evidence>
<keyword evidence="4" id="KW-1133">Transmembrane helix</keyword>
<accession>A0ABR0SUL8</accession>
<protein>
    <submittedName>
        <fullName evidence="8">Protein SYM1</fullName>
    </submittedName>
</protein>
<proteinExistence type="inferred from homology"/>